<dbReference type="STRING" id="946677.SAMN05444484_102405"/>
<accession>A0A1M7D330</accession>
<dbReference type="EMBL" id="FRBT01000002">
    <property type="protein sequence ID" value="SHL73845.1"/>
    <property type="molecule type" value="Genomic_DNA"/>
</dbReference>
<protein>
    <submittedName>
        <fullName evidence="1">Uncharacterized protein</fullName>
    </submittedName>
</protein>
<gene>
    <name evidence="1" type="ORF">SAMN05444484_102405</name>
</gene>
<dbReference type="Proteomes" id="UP000184028">
    <property type="component" value="Unassembled WGS sequence"/>
</dbReference>
<organism evidence="1 2">
    <name type="scientific">Flavobacterium chilense</name>
    <dbReference type="NCBI Taxonomy" id="946677"/>
    <lineage>
        <taxon>Bacteria</taxon>
        <taxon>Pseudomonadati</taxon>
        <taxon>Bacteroidota</taxon>
        <taxon>Flavobacteriia</taxon>
        <taxon>Flavobacteriales</taxon>
        <taxon>Flavobacteriaceae</taxon>
        <taxon>Flavobacterium</taxon>
    </lineage>
</organism>
<evidence type="ECO:0000313" key="1">
    <source>
        <dbReference type="EMBL" id="SHL73845.1"/>
    </source>
</evidence>
<dbReference type="OrthoDB" id="9181262at2"/>
<reference evidence="2" key="1">
    <citation type="submission" date="2016-11" db="EMBL/GenBank/DDBJ databases">
        <authorList>
            <person name="Varghese N."/>
            <person name="Submissions S."/>
        </authorList>
    </citation>
    <scope>NUCLEOTIDE SEQUENCE [LARGE SCALE GENOMIC DNA]</scope>
    <source>
        <strain evidence="2">DSM 24724</strain>
    </source>
</reference>
<sequence>MKTELSFILTVIAVLTSCSKRNNTVVVKQVAADTTTVESYFNSDTTVFSKGHSFYIATIDPDLENSDTLLVLVKRDSLKIFTTYIEKEGLYNHEFIDFNNDGNFDILFSRGEQRGDHELYLYDSLNNTFVKSIGFERIREPVQLKSNPNYWYSYCRAGCADMNWTSKLFTFKNFETVELGYIYGKGCDDEEEPQSIQISRVLNNDENNLKLIKKLPYSVLDSNTGKWNFIEEYWNKNYPKFK</sequence>
<dbReference type="PROSITE" id="PS51257">
    <property type="entry name" value="PROKAR_LIPOPROTEIN"/>
    <property type="match status" value="1"/>
</dbReference>
<dbReference type="RefSeq" id="WP_068841874.1">
    <property type="nucleotide sequence ID" value="NZ_FRBT01000002.1"/>
</dbReference>
<name>A0A1M7D330_9FLAO</name>
<keyword evidence="2" id="KW-1185">Reference proteome</keyword>
<evidence type="ECO:0000313" key="2">
    <source>
        <dbReference type="Proteomes" id="UP000184028"/>
    </source>
</evidence>
<dbReference type="AlphaFoldDB" id="A0A1M7D330"/>
<proteinExistence type="predicted"/>